<sequence>MQIDREVIINELEKFISKIFLLPEIDNAQVRDVIIKKNEIRTDKLQEIMDKSYHDRYSDVDLSIMVRINPKDAVTPSEYMERIDRFGINTENCLGIAFVDVSKMYRIILKNGMRYDFGFGFKYDDNADLIHILPREEEYSNPNWPMNNVNRFWFVQIQALAKLYRKDFLIGDHLANMNLNETLVQQMILRDLEYGTNHHRYGYEEELEYLKNMNKCPIKTDNAIFNIISDKLYSAALTYDELTIAFYPNYNRRSLDFFEIWKCYEQGRIE</sequence>
<accession>A0A7R7EL74</accession>
<dbReference type="KEGG" id="ahb:bsdtb5_21290"/>
<evidence type="ECO:0000313" key="2">
    <source>
        <dbReference type="Proteomes" id="UP000595897"/>
    </source>
</evidence>
<dbReference type="AlphaFoldDB" id="A0A7R7EL74"/>
<keyword evidence="2" id="KW-1185">Reference proteome</keyword>
<dbReference type="Proteomes" id="UP000595897">
    <property type="component" value="Chromosome"/>
</dbReference>
<name>A0A7R7EL74_9FIRM</name>
<dbReference type="RefSeq" id="WP_271711994.1">
    <property type="nucleotide sequence ID" value="NZ_AP024169.1"/>
</dbReference>
<reference evidence="1 2" key="1">
    <citation type="submission" date="2020-11" db="EMBL/GenBank/DDBJ databases">
        <title>Draft genome sequencing of a Lachnospiraceae strain isolated from anoxic soil subjected to BSD treatment.</title>
        <authorList>
            <person name="Uek A."/>
            <person name="Tonouchi A."/>
        </authorList>
    </citation>
    <scope>NUCLEOTIDE SEQUENCE [LARGE SCALE GENOMIC DNA]</scope>
    <source>
        <strain evidence="1 2">TB5</strain>
    </source>
</reference>
<gene>
    <name evidence="1" type="ORF">bsdtb5_21290</name>
</gene>
<dbReference type="EMBL" id="AP024169">
    <property type="protein sequence ID" value="BCN30834.1"/>
    <property type="molecule type" value="Genomic_DNA"/>
</dbReference>
<protein>
    <submittedName>
        <fullName evidence="1">Uncharacterized protein</fullName>
    </submittedName>
</protein>
<proteinExistence type="predicted"/>
<organism evidence="1 2">
    <name type="scientific">Anaeromicropila herbilytica</name>
    <dbReference type="NCBI Taxonomy" id="2785025"/>
    <lineage>
        <taxon>Bacteria</taxon>
        <taxon>Bacillati</taxon>
        <taxon>Bacillota</taxon>
        <taxon>Clostridia</taxon>
        <taxon>Lachnospirales</taxon>
        <taxon>Lachnospiraceae</taxon>
        <taxon>Anaeromicropila</taxon>
    </lineage>
</organism>
<evidence type="ECO:0000313" key="1">
    <source>
        <dbReference type="EMBL" id="BCN30834.1"/>
    </source>
</evidence>